<feature type="domain" description="DUF1707" evidence="1">
    <location>
        <begin position="11"/>
        <end position="60"/>
    </location>
</feature>
<evidence type="ECO:0000259" key="1">
    <source>
        <dbReference type="Pfam" id="PF08044"/>
    </source>
</evidence>
<accession>A0ABP7AXP0</accession>
<protein>
    <submittedName>
        <fullName evidence="2">DUF1707 domain-containing protein</fullName>
    </submittedName>
</protein>
<reference evidence="3" key="1">
    <citation type="journal article" date="2019" name="Int. J. Syst. Evol. Microbiol.">
        <title>The Global Catalogue of Microorganisms (GCM) 10K type strain sequencing project: providing services to taxonomists for standard genome sequencing and annotation.</title>
        <authorList>
            <consortium name="The Broad Institute Genomics Platform"/>
            <consortium name="The Broad Institute Genome Sequencing Center for Infectious Disease"/>
            <person name="Wu L."/>
            <person name="Ma J."/>
        </authorList>
    </citation>
    <scope>NUCLEOTIDE SEQUENCE [LARGE SCALE GENOMIC DNA]</scope>
    <source>
        <strain evidence="3">JCM 16904</strain>
    </source>
</reference>
<dbReference type="PANTHER" id="PTHR40763">
    <property type="entry name" value="MEMBRANE PROTEIN-RELATED"/>
    <property type="match status" value="1"/>
</dbReference>
<dbReference type="PANTHER" id="PTHR40763:SF5">
    <property type="entry name" value="MEMBRANE PROTEIN"/>
    <property type="match status" value="1"/>
</dbReference>
<dbReference type="RefSeq" id="WP_344871882.1">
    <property type="nucleotide sequence ID" value="NZ_BAAAZP010000003.1"/>
</dbReference>
<comment type="caution">
    <text evidence="2">The sequence shown here is derived from an EMBL/GenBank/DDBJ whole genome shotgun (WGS) entry which is preliminary data.</text>
</comment>
<keyword evidence="3" id="KW-1185">Reference proteome</keyword>
<dbReference type="InterPro" id="IPR012551">
    <property type="entry name" value="DUF1707_SHOCT-like"/>
</dbReference>
<dbReference type="Proteomes" id="UP001500902">
    <property type="component" value="Unassembled WGS sequence"/>
</dbReference>
<dbReference type="Pfam" id="PF08044">
    <property type="entry name" value="DUF1707"/>
    <property type="match status" value="1"/>
</dbReference>
<sequence length="179" mass="19681">MSGVPGFDRLDRLDRERAVALVQQAYADGRLGPAELDQRLELALTATSSQELEPVVSDLPHDDHGDEVLQIASIGGRVTRTGDWLVPRRLRVESEYGRVLLDLSRAHIPFGQIDIELRLTYGHARVVLPAGASANTDAVHAGWHGVVCRAPSRPRPGTLHVQVSGELTYGRLTIRTTRR</sequence>
<organism evidence="2 3">
    <name type="scientific">Nonomuraea antimicrobica</name>
    <dbReference type="NCBI Taxonomy" id="561173"/>
    <lineage>
        <taxon>Bacteria</taxon>
        <taxon>Bacillati</taxon>
        <taxon>Actinomycetota</taxon>
        <taxon>Actinomycetes</taxon>
        <taxon>Streptosporangiales</taxon>
        <taxon>Streptosporangiaceae</taxon>
        <taxon>Nonomuraea</taxon>
    </lineage>
</organism>
<gene>
    <name evidence="2" type="ORF">GCM10022224_001850</name>
</gene>
<evidence type="ECO:0000313" key="2">
    <source>
        <dbReference type="EMBL" id="GAA3643111.1"/>
    </source>
</evidence>
<name>A0ABP7AXP0_9ACTN</name>
<proteinExistence type="predicted"/>
<dbReference type="EMBL" id="BAAAZP010000003">
    <property type="protein sequence ID" value="GAA3643111.1"/>
    <property type="molecule type" value="Genomic_DNA"/>
</dbReference>
<evidence type="ECO:0000313" key="3">
    <source>
        <dbReference type="Proteomes" id="UP001500902"/>
    </source>
</evidence>